<dbReference type="GO" id="GO:0005840">
    <property type="term" value="C:ribosome"/>
    <property type="evidence" value="ECO:0000318"/>
    <property type="project" value="GO_Central"/>
</dbReference>
<dbReference type="InterPro" id="IPR012340">
    <property type="entry name" value="NA-bd_OB-fold"/>
</dbReference>
<dbReference type="STRING" id="10228.B3SCM6"/>
<evidence type="ECO:0000256" key="3">
    <source>
        <dbReference type="ARBA" id="ARBA00022946"/>
    </source>
</evidence>
<dbReference type="SUPFAM" id="SSF50249">
    <property type="entry name" value="Nucleic acid-binding proteins"/>
    <property type="match status" value="1"/>
</dbReference>
<gene>
    <name evidence="9" type="ORF">TRIADDRAFT_33423</name>
</gene>
<evidence type="ECO:0000313" key="9">
    <source>
        <dbReference type="EMBL" id="EDV19501.1"/>
    </source>
</evidence>
<keyword evidence="4 8" id="KW-0689">Ribosomal protein</keyword>
<dbReference type="AlphaFoldDB" id="B3SCM6"/>
<keyword evidence="5" id="KW-0496">Mitochondrion</keyword>
<dbReference type="HOGENOM" id="CLU_104295_3_1_1"/>
<dbReference type="PROSITE" id="PS00055">
    <property type="entry name" value="RIBOSOMAL_S12"/>
    <property type="match status" value="1"/>
</dbReference>
<dbReference type="KEGG" id="tad:TRIADDRAFT_33423"/>
<dbReference type="OMA" id="MHRQGPP"/>
<evidence type="ECO:0000256" key="5">
    <source>
        <dbReference type="ARBA" id="ARBA00023128"/>
    </source>
</evidence>
<dbReference type="RefSeq" id="XP_002118018.1">
    <property type="nucleotide sequence ID" value="XM_002117982.1"/>
</dbReference>
<dbReference type="CTD" id="6759250"/>
<dbReference type="OrthoDB" id="361013at2759"/>
<dbReference type="Gene3D" id="2.40.50.140">
    <property type="entry name" value="Nucleic acid-binding proteins"/>
    <property type="match status" value="1"/>
</dbReference>
<sequence>MRKKPKKPKRTLGQPHMKGVVLSTFTRKPKKPNSAQRKCVAVRVKNGKRVIAYVPYGGHSLQEHSVVLIQGGRVQDLPGVRYTCVRGVYDLTWNK</sequence>
<reference evidence="9 10" key="1">
    <citation type="journal article" date="2008" name="Nature">
        <title>The Trichoplax genome and the nature of placozoans.</title>
        <authorList>
            <person name="Srivastava M."/>
            <person name="Begovic E."/>
            <person name="Chapman J."/>
            <person name="Putnam N.H."/>
            <person name="Hellsten U."/>
            <person name="Kawashima T."/>
            <person name="Kuo A."/>
            <person name="Mitros T."/>
            <person name="Salamov A."/>
            <person name="Carpenter M.L."/>
            <person name="Signorovitch A.Y."/>
            <person name="Moreno M.A."/>
            <person name="Kamm K."/>
            <person name="Grimwood J."/>
            <person name="Schmutz J."/>
            <person name="Shapiro H."/>
            <person name="Grigoriev I.V."/>
            <person name="Buss L.W."/>
            <person name="Schierwater B."/>
            <person name="Dellaporta S.L."/>
            <person name="Rokhsar D.S."/>
        </authorList>
    </citation>
    <scope>NUCLEOTIDE SEQUENCE [LARGE SCALE GENOMIC DNA]</scope>
    <source>
        <strain evidence="9 10">Grell-BS-1999</strain>
    </source>
</reference>
<dbReference type="Pfam" id="PF00164">
    <property type="entry name" value="Ribosom_S12_S23"/>
    <property type="match status" value="1"/>
</dbReference>
<dbReference type="EMBL" id="DS985272">
    <property type="protein sequence ID" value="EDV19501.1"/>
    <property type="molecule type" value="Genomic_DNA"/>
</dbReference>
<evidence type="ECO:0000256" key="4">
    <source>
        <dbReference type="ARBA" id="ARBA00022980"/>
    </source>
</evidence>
<dbReference type="InterPro" id="IPR006032">
    <property type="entry name" value="Ribosomal_uS12"/>
</dbReference>
<comment type="subcellular location">
    <subcellularLocation>
        <location evidence="1">Mitochondrion</location>
    </subcellularLocation>
</comment>
<keyword evidence="3" id="KW-0809">Transit peptide</keyword>
<dbReference type="GO" id="GO:0006412">
    <property type="term" value="P:translation"/>
    <property type="evidence" value="ECO:0000318"/>
    <property type="project" value="GO_Central"/>
</dbReference>
<dbReference type="InterPro" id="IPR005679">
    <property type="entry name" value="Ribosomal_uS12_bac"/>
</dbReference>
<evidence type="ECO:0000256" key="7">
    <source>
        <dbReference type="ARBA" id="ARBA00035248"/>
    </source>
</evidence>
<keyword evidence="10" id="KW-1185">Reference proteome</keyword>
<dbReference type="PhylomeDB" id="B3SCM6"/>
<evidence type="ECO:0000313" key="10">
    <source>
        <dbReference type="Proteomes" id="UP000009022"/>
    </source>
</evidence>
<organism evidence="9 10">
    <name type="scientific">Trichoplax adhaerens</name>
    <name type="common">Trichoplax reptans</name>
    <dbReference type="NCBI Taxonomy" id="10228"/>
    <lineage>
        <taxon>Eukaryota</taxon>
        <taxon>Metazoa</taxon>
        <taxon>Placozoa</taxon>
        <taxon>Uniplacotomia</taxon>
        <taxon>Trichoplacea</taxon>
        <taxon>Trichoplacidae</taxon>
        <taxon>Trichoplax</taxon>
    </lineage>
</organism>
<evidence type="ECO:0000256" key="6">
    <source>
        <dbReference type="ARBA" id="ARBA00023274"/>
    </source>
</evidence>
<dbReference type="InParanoid" id="B3SCM6"/>
<evidence type="ECO:0000256" key="1">
    <source>
        <dbReference type="ARBA" id="ARBA00004173"/>
    </source>
</evidence>
<dbReference type="eggNOG" id="KOG1750">
    <property type="taxonomic scope" value="Eukaryota"/>
</dbReference>
<accession>B3SCM6</accession>
<dbReference type="FunFam" id="2.40.50.140:FF:000115">
    <property type="entry name" value="28S ribosomal protein S12, mitochondrial"/>
    <property type="match status" value="1"/>
</dbReference>
<dbReference type="GeneID" id="6759250"/>
<keyword evidence="6 8" id="KW-0687">Ribonucleoprotein</keyword>
<name>B3SCM6_TRIAD</name>
<dbReference type="GO" id="GO:0003735">
    <property type="term" value="F:structural constituent of ribosome"/>
    <property type="evidence" value="ECO:0000318"/>
    <property type="project" value="GO_Central"/>
</dbReference>
<comment type="similarity">
    <text evidence="2 8">Belongs to the universal ribosomal protein uS12 family.</text>
</comment>
<proteinExistence type="inferred from homology"/>
<dbReference type="GO" id="GO:0015935">
    <property type="term" value="C:small ribosomal subunit"/>
    <property type="evidence" value="ECO:0007669"/>
    <property type="project" value="InterPro"/>
</dbReference>
<evidence type="ECO:0000256" key="2">
    <source>
        <dbReference type="ARBA" id="ARBA00005657"/>
    </source>
</evidence>
<protein>
    <recommendedName>
        <fullName evidence="7">Small ribosomal subunit protein uS12m</fullName>
    </recommendedName>
</protein>
<dbReference type="FunCoup" id="B3SCM6">
    <property type="interactions" value="814"/>
</dbReference>
<dbReference type="PANTHER" id="PTHR11652">
    <property type="entry name" value="30S RIBOSOMAL PROTEIN S12 FAMILY MEMBER"/>
    <property type="match status" value="1"/>
</dbReference>
<dbReference type="PIRSF" id="PIRSF002133">
    <property type="entry name" value="Ribosomal_S12/S23"/>
    <property type="match status" value="1"/>
</dbReference>
<dbReference type="GO" id="GO:0005739">
    <property type="term" value="C:mitochondrion"/>
    <property type="evidence" value="ECO:0007669"/>
    <property type="project" value="UniProtKB-SubCell"/>
</dbReference>
<evidence type="ECO:0000256" key="8">
    <source>
        <dbReference type="RuleBase" id="RU003622"/>
    </source>
</evidence>
<dbReference type="Proteomes" id="UP000009022">
    <property type="component" value="Unassembled WGS sequence"/>
</dbReference>
<dbReference type="PRINTS" id="PR01034">
    <property type="entry name" value="RIBOSOMALS12"/>
</dbReference>